<keyword evidence="5" id="KW-0472">Membrane</keyword>
<keyword evidence="8" id="KW-1185">Reference proteome</keyword>
<keyword evidence="3" id="KW-0328">Glycosyltransferase</keyword>
<evidence type="ECO:0000256" key="4">
    <source>
        <dbReference type="ARBA" id="ARBA00022679"/>
    </source>
</evidence>
<dbReference type="AlphaFoldDB" id="A0A7Z0IM90"/>
<dbReference type="GO" id="GO:0016757">
    <property type="term" value="F:glycosyltransferase activity"/>
    <property type="evidence" value="ECO:0007669"/>
    <property type="project" value="UniProtKB-KW"/>
</dbReference>
<gene>
    <name evidence="7" type="ORF">GGQ54_002897</name>
</gene>
<evidence type="ECO:0000256" key="5">
    <source>
        <dbReference type="SAM" id="Phobius"/>
    </source>
</evidence>
<dbReference type="Gene3D" id="3.90.550.10">
    <property type="entry name" value="Spore Coat Polysaccharide Biosynthesis Protein SpsA, Chain A"/>
    <property type="match status" value="1"/>
</dbReference>
<comment type="caution">
    <text evidence="7">The sequence shown here is derived from an EMBL/GenBank/DDBJ whole genome shotgun (WGS) entry which is preliminary data.</text>
</comment>
<evidence type="ECO:0000256" key="2">
    <source>
        <dbReference type="ARBA" id="ARBA00006739"/>
    </source>
</evidence>
<feature type="transmembrane region" description="Helical" evidence="5">
    <location>
        <begin position="283"/>
        <end position="303"/>
    </location>
</feature>
<evidence type="ECO:0000259" key="6">
    <source>
        <dbReference type="Pfam" id="PF00535"/>
    </source>
</evidence>
<dbReference type="SUPFAM" id="SSF53448">
    <property type="entry name" value="Nucleotide-diphospho-sugar transferases"/>
    <property type="match status" value="1"/>
</dbReference>
<proteinExistence type="inferred from homology"/>
<keyword evidence="5" id="KW-0812">Transmembrane</keyword>
<dbReference type="PANTHER" id="PTHR43179">
    <property type="entry name" value="RHAMNOSYLTRANSFERASE WBBL"/>
    <property type="match status" value="1"/>
</dbReference>
<reference evidence="7 8" key="1">
    <citation type="submission" date="2020-07" db="EMBL/GenBank/DDBJ databases">
        <title>Sequencing the genomes of 1000 actinobacteria strains.</title>
        <authorList>
            <person name="Klenk H.-P."/>
        </authorList>
    </citation>
    <scope>NUCLEOTIDE SEQUENCE [LARGE SCALE GENOMIC DNA]</scope>
    <source>
        <strain evidence="7 8">DSM 103164</strain>
    </source>
</reference>
<keyword evidence="4 7" id="KW-0808">Transferase</keyword>
<dbReference type="PANTHER" id="PTHR43179:SF12">
    <property type="entry name" value="GALACTOFURANOSYLTRANSFERASE GLFT2"/>
    <property type="match status" value="1"/>
</dbReference>
<feature type="domain" description="Glycosyltransferase 2-like" evidence="6">
    <location>
        <begin position="6"/>
        <end position="177"/>
    </location>
</feature>
<dbReference type="RefSeq" id="WP_179446015.1">
    <property type="nucleotide sequence ID" value="NZ_JACBZS010000001.1"/>
</dbReference>
<dbReference type="Pfam" id="PF00535">
    <property type="entry name" value="Glycos_transf_2"/>
    <property type="match status" value="1"/>
</dbReference>
<sequence length="322" mass="33710">MSPRATVVVCAYTQRRWAELTAAIGEAAEQARDAQADVVVIIDHNDVLLERVRVAFAGTGVRVEPNTGPRGLSGARNTGWRLARGEVVIFLDDDARPRPGWLAALLAPYADPTIIAVGGSAAPVWPAGRTRPPSLPAGPARGELDWVVGCSFTGQAAGAGPVRNLMGCNMSFRRDALAGSGGFAENLGRVGTLPLGCEETELCIRVRRSRPGAVILFDPAAAVDHHVSADRLSWRYLASRCRSEGLSKAAVAGLVGADDALETERGYVRRVLPRAVARELGGANLPGAAAIVVAVAAAGFGYLQGRLAGLRTRRAGRVPVTA</sequence>
<evidence type="ECO:0000313" key="8">
    <source>
        <dbReference type="Proteomes" id="UP000527616"/>
    </source>
</evidence>
<comment type="similarity">
    <text evidence="2">Belongs to the glycosyltransferase 2 family.</text>
</comment>
<organism evidence="7 8">
    <name type="scientific">Naumannella cuiyingiana</name>
    <dbReference type="NCBI Taxonomy" id="1347891"/>
    <lineage>
        <taxon>Bacteria</taxon>
        <taxon>Bacillati</taxon>
        <taxon>Actinomycetota</taxon>
        <taxon>Actinomycetes</taxon>
        <taxon>Propionibacteriales</taxon>
        <taxon>Propionibacteriaceae</taxon>
        <taxon>Naumannella</taxon>
    </lineage>
</organism>
<dbReference type="Proteomes" id="UP000527616">
    <property type="component" value="Unassembled WGS sequence"/>
</dbReference>
<protein>
    <submittedName>
        <fullName evidence="7">GT2 family glycosyltransferase</fullName>
    </submittedName>
</protein>
<dbReference type="EMBL" id="JACBZS010000001">
    <property type="protein sequence ID" value="NYI72337.1"/>
    <property type="molecule type" value="Genomic_DNA"/>
</dbReference>
<evidence type="ECO:0000256" key="1">
    <source>
        <dbReference type="ARBA" id="ARBA00004776"/>
    </source>
</evidence>
<comment type="pathway">
    <text evidence="1">Cell wall biogenesis; cell wall polysaccharide biosynthesis.</text>
</comment>
<dbReference type="InterPro" id="IPR029044">
    <property type="entry name" value="Nucleotide-diphossugar_trans"/>
</dbReference>
<dbReference type="InterPro" id="IPR001173">
    <property type="entry name" value="Glyco_trans_2-like"/>
</dbReference>
<evidence type="ECO:0000313" key="7">
    <source>
        <dbReference type="EMBL" id="NYI72337.1"/>
    </source>
</evidence>
<evidence type="ECO:0000256" key="3">
    <source>
        <dbReference type="ARBA" id="ARBA00022676"/>
    </source>
</evidence>
<name>A0A7Z0IM90_9ACTN</name>
<accession>A0A7Z0IM90</accession>
<keyword evidence="5" id="KW-1133">Transmembrane helix</keyword>